<keyword evidence="1" id="KW-1133">Transmembrane helix</keyword>
<evidence type="ECO:0000313" key="4">
    <source>
        <dbReference type="Proteomes" id="UP000054558"/>
    </source>
</evidence>
<dbReference type="AlphaFoldDB" id="A0A1Y1I970"/>
<evidence type="ECO:0000313" key="3">
    <source>
        <dbReference type="EMBL" id="GAQ87093.1"/>
    </source>
</evidence>
<dbReference type="EMBL" id="DF237280">
    <property type="protein sequence ID" value="GAQ87093.1"/>
    <property type="molecule type" value="Genomic_DNA"/>
</dbReference>
<keyword evidence="1" id="KW-0812">Transmembrane</keyword>
<proteinExistence type="predicted"/>
<evidence type="ECO:0000256" key="2">
    <source>
        <dbReference type="SAM" id="SignalP"/>
    </source>
</evidence>
<feature type="chain" id="PRO_5012304909" evidence="2">
    <location>
        <begin position="38"/>
        <end position="266"/>
    </location>
</feature>
<feature type="transmembrane region" description="Helical" evidence="1">
    <location>
        <begin position="247"/>
        <end position="265"/>
    </location>
</feature>
<keyword evidence="1" id="KW-0472">Membrane</keyword>
<organism evidence="3 4">
    <name type="scientific">Klebsormidium nitens</name>
    <name type="common">Green alga</name>
    <name type="synonym">Ulothrix nitens</name>
    <dbReference type="NCBI Taxonomy" id="105231"/>
    <lineage>
        <taxon>Eukaryota</taxon>
        <taxon>Viridiplantae</taxon>
        <taxon>Streptophyta</taxon>
        <taxon>Klebsormidiophyceae</taxon>
        <taxon>Klebsormidiales</taxon>
        <taxon>Klebsormidiaceae</taxon>
        <taxon>Klebsormidium</taxon>
    </lineage>
</organism>
<keyword evidence="2" id="KW-0732">Signal</keyword>
<feature type="signal peptide" evidence="2">
    <location>
        <begin position="1"/>
        <end position="37"/>
    </location>
</feature>
<accession>A0A1Y1I970</accession>
<name>A0A1Y1I970_KLENI</name>
<dbReference type="Proteomes" id="UP000054558">
    <property type="component" value="Unassembled WGS sequence"/>
</dbReference>
<protein>
    <submittedName>
        <fullName evidence="3">Uncharacterized protein</fullName>
    </submittedName>
</protein>
<evidence type="ECO:0000256" key="1">
    <source>
        <dbReference type="SAM" id="Phobius"/>
    </source>
</evidence>
<keyword evidence="4" id="KW-1185">Reference proteome</keyword>
<gene>
    <name evidence="3" type="ORF">KFL_003310050</name>
</gene>
<reference evidence="3 4" key="1">
    <citation type="journal article" date="2014" name="Nat. Commun.">
        <title>Klebsormidium flaccidum genome reveals primary factors for plant terrestrial adaptation.</title>
        <authorList>
            <person name="Hori K."/>
            <person name="Maruyama F."/>
            <person name="Fujisawa T."/>
            <person name="Togashi T."/>
            <person name="Yamamoto N."/>
            <person name="Seo M."/>
            <person name="Sato S."/>
            <person name="Yamada T."/>
            <person name="Mori H."/>
            <person name="Tajima N."/>
            <person name="Moriyama T."/>
            <person name="Ikeuchi M."/>
            <person name="Watanabe M."/>
            <person name="Wada H."/>
            <person name="Kobayashi K."/>
            <person name="Saito M."/>
            <person name="Masuda T."/>
            <person name="Sasaki-Sekimoto Y."/>
            <person name="Mashiguchi K."/>
            <person name="Awai K."/>
            <person name="Shimojima M."/>
            <person name="Masuda S."/>
            <person name="Iwai M."/>
            <person name="Nobusawa T."/>
            <person name="Narise T."/>
            <person name="Kondo S."/>
            <person name="Saito H."/>
            <person name="Sato R."/>
            <person name="Murakawa M."/>
            <person name="Ihara Y."/>
            <person name="Oshima-Yamada Y."/>
            <person name="Ohtaka K."/>
            <person name="Satoh M."/>
            <person name="Sonobe K."/>
            <person name="Ishii M."/>
            <person name="Ohtani R."/>
            <person name="Kanamori-Sato M."/>
            <person name="Honoki R."/>
            <person name="Miyazaki D."/>
            <person name="Mochizuki H."/>
            <person name="Umetsu J."/>
            <person name="Higashi K."/>
            <person name="Shibata D."/>
            <person name="Kamiya Y."/>
            <person name="Sato N."/>
            <person name="Nakamura Y."/>
            <person name="Tabata S."/>
            <person name="Ida S."/>
            <person name="Kurokawa K."/>
            <person name="Ohta H."/>
        </authorList>
    </citation>
    <scope>NUCLEOTIDE SEQUENCE [LARGE SCALE GENOMIC DNA]</scope>
    <source>
        <strain evidence="3 4">NIES-2285</strain>
    </source>
</reference>
<sequence>MVSCFLRSAQPGKWGALMERALVLLSFLVVQGGLCEGYIVGALGDEHRVFHEGTGPAVFDFDALASPAHYFGGRKLVTSYTCERAPSGTCPSNLYTGCCNATGTCAGIYVNRNCNIGLPCAAGLAFSCCTDFQHYFFCPVGAGACQAPAAGFPSPTCGNGSVYSGTPYGACCVPDQTGGTCGAGPYKNVAGSCNCPTNSPWGSCCSEAVVDTYVCASASDPGVPAGAPTSTPLPITLARPSGGSSPAVPIAAGVGLGFLVWLLGVY</sequence>